<evidence type="ECO:0000313" key="1">
    <source>
        <dbReference type="EMBL" id="KAJ1095065.1"/>
    </source>
</evidence>
<dbReference type="Proteomes" id="UP001066276">
    <property type="component" value="Chromosome 10"/>
</dbReference>
<protein>
    <submittedName>
        <fullName evidence="1">Uncharacterized protein</fullName>
    </submittedName>
</protein>
<evidence type="ECO:0000313" key="2">
    <source>
        <dbReference type="Proteomes" id="UP001066276"/>
    </source>
</evidence>
<organism evidence="1 2">
    <name type="scientific">Pleurodeles waltl</name>
    <name type="common">Iberian ribbed newt</name>
    <dbReference type="NCBI Taxonomy" id="8319"/>
    <lineage>
        <taxon>Eukaryota</taxon>
        <taxon>Metazoa</taxon>
        <taxon>Chordata</taxon>
        <taxon>Craniata</taxon>
        <taxon>Vertebrata</taxon>
        <taxon>Euteleostomi</taxon>
        <taxon>Amphibia</taxon>
        <taxon>Batrachia</taxon>
        <taxon>Caudata</taxon>
        <taxon>Salamandroidea</taxon>
        <taxon>Salamandridae</taxon>
        <taxon>Pleurodelinae</taxon>
        <taxon>Pleurodeles</taxon>
    </lineage>
</organism>
<sequence length="110" mass="11933">MAVGAPGRRAHASLGNVVQARLSSRAWTLKSLCKRTTIPSKATRFVGNEETAIPGRASKRATWRPELEARARWTVRRLAPEVVFGGKAHPLGAAIFERAGGRHFVSGSCR</sequence>
<keyword evidence="2" id="KW-1185">Reference proteome</keyword>
<reference evidence="1" key="1">
    <citation type="journal article" date="2022" name="bioRxiv">
        <title>Sequencing and chromosome-scale assembly of the giantPleurodeles waltlgenome.</title>
        <authorList>
            <person name="Brown T."/>
            <person name="Elewa A."/>
            <person name="Iarovenko S."/>
            <person name="Subramanian E."/>
            <person name="Araus A.J."/>
            <person name="Petzold A."/>
            <person name="Susuki M."/>
            <person name="Suzuki K.-i.T."/>
            <person name="Hayashi T."/>
            <person name="Toyoda A."/>
            <person name="Oliveira C."/>
            <person name="Osipova E."/>
            <person name="Leigh N.D."/>
            <person name="Simon A."/>
            <person name="Yun M.H."/>
        </authorList>
    </citation>
    <scope>NUCLEOTIDE SEQUENCE</scope>
    <source>
        <strain evidence="1">20211129_DDA</strain>
        <tissue evidence="1">Liver</tissue>
    </source>
</reference>
<dbReference type="AlphaFoldDB" id="A0AAV7LWU8"/>
<comment type="caution">
    <text evidence="1">The sequence shown here is derived from an EMBL/GenBank/DDBJ whole genome shotgun (WGS) entry which is preliminary data.</text>
</comment>
<accession>A0AAV7LWU8</accession>
<proteinExistence type="predicted"/>
<dbReference type="EMBL" id="JANPWB010000014">
    <property type="protein sequence ID" value="KAJ1095065.1"/>
    <property type="molecule type" value="Genomic_DNA"/>
</dbReference>
<name>A0AAV7LWU8_PLEWA</name>
<gene>
    <name evidence="1" type="ORF">NDU88_000236</name>
</gene>